<sequence length="339" mass="37965">MLTRTGRPAPWAAFGPANLVPEKLDIEIATRQTKQWLSDCNTSHGCASYRRSSRGLPTRVLDLGETPKPQDPIRLFETQGMEGTYMTLSHCWGPSQLITTTRDTIKDRIAGIELKDLTKTFRDAVSLTRNLGIRYLWIDSLCIIQLDKGDWEIEVNKMRIVYSQSYLNIAATSSKEGAGGCFRERSTSTPDVQSPLDVGSHEITRPYLGSSAVHVPDRGLQICRAWVYQERILAPRTVHFHGTEMLWECISSSRCECGGLDRENAATFRPNAFGGDTRNKAEQWQFVVQQYSGLNLSHASDKLTALTGIAEQFQAELGCKYVAGLWHNHLLSGLLWMLA</sequence>
<dbReference type="PANTHER" id="PTHR33112">
    <property type="entry name" value="DOMAIN PROTEIN, PUTATIVE-RELATED"/>
    <property type="match status" value="1"/>
</dbReference>
<accession>A0A0C3H7F3</accession>
<name>A0A0C3H7F3_OIDMZ</name>
<dbReference type="InParanoid" id="A0A0C3H7F3"/>
<evidence type="ECO:0000313" key="3">
    <source>
        <dbReference type="Proteomes" id="UP000054321"/>
    </source>
</evidence>
<dbReference type="PANTHER" id="PTHR33112:SF10">
    <property type="entry name" value="TOL"/>
    <property type="match status" value="1"/>
</dbReference>
<dbReference type="Proteomes" id="UP000054321">
    <property type="component" value="Unassembled WGS sequence"/>
</dbReference>
<dbReference type="STRING" id="913774.A0A0C3H7F3"/>
<feature type="domain" description="Heterokaryon incompatibility" evidence="1">
    <location>
        <begin position="85"/>
        <end position="230"/>
    </location>
</feature>
<dbReference type="OrthoDB" id="8300194at2759"/>
<protein>
    <recommendedName>
        <fullName evidence="1">Heterokaryon incompatibility domain-containing protein</fullName>
    </recommendedName>
</protein>
<gene>
    <name evidence="2" type="ORF">OIDMADRAFT_128663</name>
</gene>
<reference evidence="2 3" key="1">
    <citation type="submission" date="2014-04" db="EMBL/GenBank/DDBJ databases">
        <authorList>
            <consortium name="DOE Joint Genome Institute"/>
            <person name="Kuo A."/>
            <person name="Martino E."/>
            <person name="Perotto S."/>
            <person name="Kohler A."/>
            <person name="Nagy L.G."/>
            <person name="Floudas D."/>
            <person name="Copeland A."/>
            <person name="Barry K.W."/>
            <person name="Cichocki N."/>
            <person name="Veneault-Fourrey C."/>
            <person name="LaButti K."/>
            <person name="Lindquist E.A."/>
            <person name="Lipzen A."/>
            <person name="Lundell T."/>
            <person name="Morin E."/>
            <person name="Murat C."/>
            <person name="Sun H."/>
            <person name="Tunlid A."/>
            <person name="Henrissat B."/>
            <person name="Grigoriev I.V."/>
            <person name="Hibbett D.S."/>
            <person name="Martin F."/>
            <person name="Nordberg H.P."/>
            <person name="Cantor M.N."/>
            <person name="Hua S.X."/>
        </authorList>
    </citation>
    <scope>NUCLEOTIDE SEQUENCE [LARGE SCALE GENOMIC DNA]</scope>
    <source>
        <strain evidence="2 3">Zn</strain>
    </source>
</reference>
<organism evidence="2 3">
    <name type="scientific">Oidiodendron maius (strain Zn)</name>
    <dbReference type="NCBI Taxonomy" id="913774"/>
    <lineage>
        <taxon>Eukaryota</taxon>
        <taxon>Fungi</taxon>
        <taxon>Dikarya</taxon>
        <taxon>Ascomycota</taxon>
        <taxon>Pezizomycotina</taxon>
        <taxon>Leotiomycetes</taxon>
        <taxon>Leotiomycetes incertae sedis</taxon>
        <taxon>Myxotrichaceae</taxon>
        <taxon>Oidiodendron</taxon>
    </lineage>
</organism>
<dbReference type="EMBL" id="KN832880">
    <property type="protein sequence ID" value="KIM98351.1"/>
    <property type="molecule type" value="Genomic_DNA"/>
</dbReference>
<dbReference type="HOGENOM" id="CLU_002639_8_3_1"/>
<feature type="non-terminal residue" evidence="2">
    <location>
        <position position="339"/>
    </location>
</feature>
<keyword evidence="3" id="KW-1185">Reference proteome</keyword>
<dbReference type="InterPro" id="IPR010730">
    <property type="entry name" value="HET"/>
</dbReference>
<dbReference type="AlphaFoldDB" id="A0A0C3H7F3"/>
<proteinExistence type="predicted"/>
<evidence type="ECO:0000259" key="1">
    <source>
        <dbReference type="Pfam" id="PF06985"/>
    </source>
</evidence>
<evidence type="ECO:0000313" key="2">
    <source>
        <dbReference type="EMBL" id="KIM98351.1"/>
    </source>
</evidence>
<dbReference type="Pfam" id="PF06985">
    <property type="entry name" value="HET"/>
    <property type="match status" value="1"/>
</dbReference>
<reference evidence="3" key="2">
    <citation type="submission" date="2015-01" db="EMBL/GenBank/DDBJ databases">
        <title>Evolutionary Origins and Diversification of the Mycorrhizal Mutualists.</title>
        <authorList>
            <consortium name="DOE Joint Genome Institute"/>
            <consortium name="Mycorrhizal Genomics Consortium"/>
            <person name="Kohler A."/>
            <person name="Kuo A."/>
            <person name="Nagy L.G."/>
            <person name="Floudas D."/>
            <person name="Copeland A."/>
            <person name="Barry K.W."/>
            <person name="Cichocki N."/>
            <person name="Veneault-Fourrey C."/>
            <person name="LaButti K."/>
            <person name="Lindquist E.A."/>
            <person name="Lipzen A."/>
            <person name="Lundell T."/>
            <person name="Morin E."/>
            <person name="Murat C."/>
            <person name="Riley R."/>
            <person name="Ohm R."/>
            <person name="Sun H."/>
            <person name="Tunlid A."/>
            <person name="Henrissat B."/>
            <person name="Grigoriev I.V."/>
            <person name="Hibbett D.S."/>
            <person name="Martin F."/>
        </authorList>
    </citation>
    <scope>NUCLEOTIDE SEQUENCE [LARGE SCALE GENOMIC DNA]</scope>
    <source>
        <strain evidence="3">Zn</strain>
    </source>
</reference>